<dbReference type="EnsemblMetazoa" id="XM_011668442">
    <property type="protein sequence ID" value="XP_011666744"/>
    <property type="gene ID" value="LOC584296"/>
</dbReference>
<protein>
    <recommendedName>
        <fullName evidence="7">PH domain-containing protein</fullName>
    </recommendedName>
</protein>
<name>A0A7M7LVU1_STRPU</name>
<feature type="region of interest" description="Disordered" evidence="6">
    <location>
        <begin position="16"/>
        <end position="53"/>
    </location>
</feature>
<feature type="compositionally biased region" description="Basic and acidic residues" evidence="6">
    <location>
        <begin position="1073"/>
        <end position="1094"/>
    </location>
</feature>
<feature type="coiled-coil region" evidence="5">
    <location>
        <begin position="78"/>
        <end position="128"/>
    </location>
</feature>
<feature type="region of interest" description="Disordered" evidence="6">
    <location>
        <begin position="344"/>
        <end position="482"/>
    </location>
</feature>
<feature type="region of interest" description="Disordered" evidence="6">
    <location>
        <begin position="914"/>
        <end position="1061"/>
    </location>
</feature>
<dbReference type="SUPFAM" id="SSF50729">
    <property type="entry name" value="PH domain-like"/>
    <property type="match status" value="1"/>
</dbReference>
<evidence type="ECO:0000259" key="7">
    <source>
        <dbReference type="PROSITE" id="PS50003"/>
    </source>
</evidence>
<feature type="compositionally biased region" description="Acidic residues" evidence="6">
    <location>
        <begin position="264"/>
        <end position="275"/>
    </location>
</feature>
<dbReference type="Proteomes" id="UP000007110">
    <property type="component" value="Unassembled WGS sequence"/>
</dbReference>
<comment type="subcellular location">
    <subcellularLocation>
        <location evidence="1">Cytoplasm</location>
    </subcellularLocation>
</comment>
<feature type="region of interest" description="Disordered" evidence="6">
    <location>
        <begin position="600"/>
        <end position="633"/>
    </location>
</feature>
<dbReference type="RefSeq" id="XP_011666743.2">
    <property type="nucleotide sequence ID" value="XM_011668441.2"/>
</dbReference>
<evidence type="ECO:0000256" key="1">
    <source>
        <dbReference type="ARBA" id="ARBA00004496"/>
    </source>
</evidence>
<feature type="compositionally biased region" description="Basic and acidic residues" evidence="6">
    <location>
        <begin position="615"/>
        <end position="632"/>
    </location>
</feature>
<evidence type="ECO:0000256" key="3">
    <source>
        <dbReference type="ARBA" id="ARBA00022737"/>
    </source>
</evidence>
<keyword evidence="4 5" id="KW-0175">Coiled coil</keyword>
<dbReference type="PANTHER" id="PTHR14338:SF7">
    <property type="entry name" value="PH DOMAIN-CONTAINING PROTEIN"/>
    <property type="match status" value="1"/>
</dbReference>
<dbReference type="PANTHER" id="PTHR14338">
    <property type="entry name" value="ACTIN FILAMENT-ASSOCIATED PROTEIN 1 FAMILY MEMBER"/>
    <property type="match status" value="1"/>
</dbReference>
<dbReference type="Gene3D" id="2.30.29.30">
    <property type="entry name" value="Pleckstrin-homology domain (PH domain)/Phosphotyrosine-binding domain (PTB)"/>
    <property type="match status" value="1"/>
</dbReference>
<feature type="compositionally biased region" description="Basic and acidic residues" evidence="6">
    <location>
        <begin position="970"/>
        <end position="993"/>
    </location>
</feature>
<feature type="compositionally biased region" description="Basic and acidic residues" evidence="6">
    <location>
        <begin position="1171"/>
        <end position="1187"/>
    </location>
</feature>
<dbReference type="InterPro" id="IPR011993">
    <property type="entry name" value="PH-like_dom_sf"/>
</dbReference>
<keyword evidence="2" id="KW-0963">Cytoplasm</keyword>
<feature type="compositionally biased region" description="Acidic residues" evidence="6">
    <location>
        <begin position="139"/>
        <end position="149"/>
    </location>
</feature>
<feature type="compositionally biased region" description="Polar residues" evidence="6">
    <location>
        <begin position="19"/>
        <end position="29"/>
    </location>
</feature>
<keyword evidence="9" id="KW-1185">Reference proteome</keyword>
<evidence type="ECO:0000313" key="9">
    <source>
        <dbReference type="Proteomes" id="UP000007110"/>
    </source>
</evidence>
<dbReference type="EnsemblMetazoa" id="XM_011668441">
    <property type="protein sequence ID" value="XP_011666743"/>
    <property type="gene ID" value="LOC584296"/>
</dbReference>
<dbReference type="GO" id="GO:0005829">
    <property type="term" value="C:cytosol"/>
    <property type="evidence" value="ECO:0000318"/>
    <property type="project" value="GO_Central"/>
</dbReference>
<feature type="compositionally biased region" description="Basic residues" evidence="6">
    <location>
        <begin position="826"/>
        <end position="838"/>
    </location>
</feature>
<feature type="compositionally biased region" description="Gly residues" evidence="6">
    <location>
        <begin position="153"/>
        <end position="175"/>
    </location>
</feature>
<feature type="compositionally biased region" description="Acidic residues" evidence="6">
    <location>
        <begin position="300"/>
        <end position="313"/>
    </location>
</feature>
<dbReference type="SMART" id="SM00233">
    <property type="entry name" value="PH"/>
    <property type="match status" value="2"/>
</dbReference>
<feature type="compositionally biased region" description="Basic and acidic residues" evidence="6">
    <location>
        <begin position="876"/>
        <end position="892"/>
    </location>
</feature>
<feature type="compositionally biased region" description="Polar residues" evidence="6">
    <location>
        <begin position="348"/>
        <end position="367"/>
    </location>
</feature>
<evidence type="ECO:0000256" key="4">
    <source>
        <dbReference type="ARBA" id="ARBA00023054"/>
    </source>
</evidence>
<dbReference type="AlphaFoldDB" id="A0A7M7LVU1"/>
<feature type="compositionally biased region" description="Basic and acidic residues" evidence="6">
    <location>
        <begin position="1032"/>
        <end position="1041"/>
    </location>
</feature>
<dbReference type="GeneID" id="584296"/>
<feature type="region of interest" description="Disordered" evidence="6">
    <location>
        <begin position="1073"/>
        <end position="1105"/>
    </location>
</feature>
<feature type="compositionally biased region" description="Acidic residues" evidence="6">
    <location>
        <begin position="400"/>
        <end position="411"/>
    </location>
</feature>
<organism evidence="8 9">
    <name type="scientific">Strongylocentrotus purpuratus</name>
    <name type="common">Purple sea urchin</name>
    <dbReference type="NCBI Taxonomy" id="7668"/>
    <lineage>
        <taxon>Eukaryota</taxon>
        <taxon>Metazoa</taxon>
        <taxon>Echinodermata</taxon>
        <taxon>Eleutherozoa</taxon>
        <taxon>Echinozoa</taxon>
        <taxon>Echinoidea</taxon>
        <taxon>Euechinoidea</taxon>
        <taxon>Echinacea</taxon>
        <taxon>Camarodonta</taxon>
        <taxon>Echinidea</taxon>
        <taxon>Strongylocentrotidae</taxon>
        <taxon>Strongylocentrotus</taxon>
    </lineage>
</organism>
<feature type="compositionally biased region" description="Polar residues" evidence="6">
    <location>
        <begin position="1150"/>
        <end position="1161"/>
    </location>
</feature>
<dbReference type="RefSeq" id="XP_011666744.2">
    <property type="nucleotide sequence ID" value="XM_011668442.2"/>
</dbReference>
<dbReference type="InterPro" id="IPR030113">
    <property type="entry name" value="AFAP"/>
</dbReference>
<dbReference type="InParanoid" id="A0A7M7LVU1"/>
<feature type="compositionally biased region" description="Basic and acidic residues" evidence="6">
    <location>
        <begin position="276"/>
        <end position="299"/>
    </location>
</feature>
<evidence type="ECO:0000256" key="2">
    <source>
        <dbReference type="ARBA" id="ARBA00022490"/>
    </source>
</evidence>
<feature type="compositionally biased region" description="Polar residues" evidence="6">
    <location>
        <begin position="317"/>
        <end position="330"/>
    </location>
</feature>
<feature type="region of interest" description="Disordered" evidence="6">
    <location>
        <begin position="133"/>
        <end position="330"/>
    </location>
</feature>
<reference evidence="9" key="1">
    <citation type="submission" date="2015-02" db="EMBL/GenBank/DDBJ databases">
        <title>Genome sequencing for Strongylocentrotus purpuratus.</title>
        <authorList>
            <person name="Murali S."/>
            <person name="Liu Y."/>
            <person name="Vee V."/>
            <person name="English A."/>
            <person name="Wang M."/>
            <person name="Skinner E."/>
            <person name="Han Y."/>
            <person name="Muzny D.M."/>
            <person name="Worley K.C."/>
            <person name="Gibbs R.A."/>
        </authorList>
    </citation>
    <scope>NUCLEOTIDE SEQUENCE</scope>
</reference>
<keyword evidence="3" id="KW-0677">Repeat</keyword>
<evidence type="ECO:0000313" key="8">
    <source>
        <dbReference type="EnsemblMetazoa" id="XP_011666744"/>
    </source>
</evidence>
<sequence length="1193" mass="132648">MEGLLCLSKPAKEYAEFQLSPSENNNGDTGSDDAPPKASLSGKLSSTSMTSVGSMSAVSNEDLKDFLEQMKWHINNKLDNTRIEMVELRKKVNSIDEKLKLDNTRIEMVELRKKVNSIDEKLKIVLEEKEGLCDHGNQDDENGTLETENDQGGADGDGGGGGGSAGGNGKGGIRRGSGSLAKSIKGVFMNSNNNKMDKHSNGGGGNGSKPDKQTNGGPIAEEEEVEKRKTVTFGQDVVVKEFQRVFSGKKRSKKGQKLKMREEVVEEEDEEEEADAAERSALEDEKQNDIQKENRNAKDEDIDDFTDSEEETENKEASTSAKKAANHSATALANKAAIDLAKEREASWRNSKSVDGANEYQNTTISGQPPEDFYEVPVQDEPPALPSTASRPPIKRVIDENEDFYEDPDDQESGRGSMPPGSCSDEGSGNTFVFPQKGEKTNYNEDDFNSDSTDYEDVEDVDQDHHHQEKRKKPKVDKLDEFKNDHSNEEDIDLIDRLLMLNNFFSTIKSVGGKWEKRYCIAKDGQLFIYKSYKDKQSKAQRLPLMGYTVFLLGQQGKQDNVIKIDHHNLKPPVLLASDSAETSNKWVAVLKRYSTINHTIVPGGPQEDEEPEESPDKKKGTKFFSREKKDGTPQLTMDNDVLSGYVNICGAKFGETKIRRKWILLKDMVFSCSATKDDPKNFSFSIRGIDVEAADKKEVKMKGAFKLSKDGEVYLYIEALNMLDAGHLLKQLVSASMNATPKTNTGGRRASSGTDESGVVARLLASYEKASDQTDNAQRRFSTVSQQSSLSTLDETYDDVDLSPKPEENYENNIVKAAPQDSSGRRKMFSNKLKFNRNRQSTGDLYEDTVSPPPPGAGPECLYDDVDVLPPLRPSSDKTARDKKSMSLPSEDRVPAVFEDLYLEVISDTDTMATASSSSETAPAVDTIQSSNSLQAPSTPQSRIKNFKLNFKVKKDKEKEMISPTESAPGEKKETEKERKQREKKEKEEKKKEEKKKKEKKDKKKKKEKEEVAEVAPSTPTTPSTPPILKVSEKTDEMKKPSPGLQRKATAPVNKFKDSSMSHLLVKDKLMQDRKELETQKTELSTKRGDLRAKKMSSTDPVEKEKIQKEIDVIQKELSELSKKLVKLASEMEDATGNKKDTNNPPPENANSTSSDSSPLTRKPSVRAASPDRESVSKGTVSDRMKMFQQGK</sequence>
<evidence type="ECO:0000256" key="6">
    <source>
        <dbReference type="SAM" id="MobiDB-lite"/>
    </source>
</evidence>
<feature type="compositionally biased region" description="Basic residues" evidence="6">
    <location>
        <begin position="994"/>
        <end position="1008"/>
    </location>
</feature>
<dbReference type="Pfam" id="PF00169">
    <property type="entry name" value="PH"/>
    <property type="match status" value="1"/>
</dbReference>
<dbReference type="InterPro" id="IPR001849">
    <property type="entry name" value="PH_domain"/>
</dbReference>
<feature type="domain" description="PH" evidence="7">
    <location>
        <begin position="498"/>
        <end position="596"/>
    </location>
</feature>
<feature type="region of interest" description="Disordered" evidence="6">
    <location>
        <begin position="1130"/>
        <end position="1193"/>
    </location>
</feature>
<dbReference type="KEGG" id="spu:584296"/>
<feature type="compositionally biased region" description="Low complexity" evidence="6">
    <location>
        <begin position="914"/>
        <end position="925"/>
    </location>
</feature>
<dbReference type="OrthoDB" id="9937741at2759"/>
<evidence type="ECO:0000256" key="5">
    <source>
        <dbReference type="SAM" id="Coils"/>
    </source>
</evidence>
<feature type="region of interest" description="Disordered" evidence="6">
    <location>
        <begin position="771"/>
        <end position="892"/>
    </location>
</feature>
<feature type="compositionally biased region" description="Basic residues" evidence="6">
    <location>
        <begin position="247"/>
        <end position="258"/>
    </location>
</feature>
<reference evidence="8" key="2">
    <citation type="submission" date="2021-01" db="UniProtKB">
        <authorList>
            <consortium name="EnsemblMetazoa"/>
        </authorList>
    </citation>
    <scope>IDENTIFICATION</scope>
</reference>
<feature type="compositionally biased region" description="Low complexity" evidence="6">
    <location>
        <begin position="783"/>
        <end position="794"/>
    </location>
</feature>
<dbReference type="PROSITE" id="PS50003">
    <property type="entry name" value="PH_DOMAIN"/>
    <property type="match status" value="1"/>
</dbReference>
<proteinExistence type="predicted"/>
<feature type="compositionally biased region" description="Polar residues" evidence="6">
    <location>
        <begin position="928"/>
        <end position="945"/>
    </location>
</feature>
<feature type="compositionally biased region" description="Acidic residues" evidence="6">
    <location>
        <begin position="444"/>
        <end position="462"/>
    </location>
</feature>
<accession>A0A7M7LVU1</accession>